<dbReference type="KEGG" id="ttz:FHG85_08650"/>
<organism evidence="8 9">
    <name type="scientific">Tenuifilum thalassicum</name>
    <dbReference type="NCBI Taxonomy" id="2590900"/>
    <lineage>
        <taxon>Bacteria</taxon>
        <taxon>Pseudomonadati</taxon>
        <taxon>Bacteroidota</taxon>
        <taxon>Bacteroidia</taxon>
        <taxon>Bacteroidales</taxon>
        <taxon>Tenuifilaceae</taxon>
        <taxon>Tenuifilum</taxon>
    </lineage>
</organism>
<evidence type="ECO:0000256" key="1">
    <source>
        <dbReference type="ARBA" id="ARBA00001966"/>
    </source>
</evidence>
<keyword evidence="2" id="KW-0949">S-adenosyl-L-methionine</keyword>
<comment type="cofactor">
    <cofactor evidence="1">
        <name>[4Fe-4S] cluster</name>
        <dbReference type="ChEBI" id="CHEBI:49883"/>
    </cofactor>
</comment>
<evidence type="ECO:0000313" key="8">
    <source>
        <dbReference type="EMBL" id="QKG80327.1"/>
    </source>
</evidence>
<evidence type="ECO:0000256" key="5">
    <source>
        <dbReference type="ARBA" id="ARBA00023014"/>
    </source>
</evidence>
<dbReference type="Pfam" id="PF13311">
    <property type="entry name" value="DUF4080"/>
    <property type="match status" value="1"/>
</dbReference>
<dbReference type="EMBL" id="CP041345">
    <property type="protein sequence ID" value="QKG80327.1"/>
    <property type="molecule type" value="Genomic_DNA"/>
</dbReference>
<dbReference type="SUPFAM" id="SSF102114">
    <property type="entry name" value="Radical SAM enzymes"/>
    <property type="match status" value="1"/>
</dbReference>
<dbReference type="InterPro" id="IPR006638">
    <property type="entry name" value="Elp3/MiaA/NifB-like_rSAM"/>
</dbReference>
<dbReference type="InterPro" id="IPR051198">
    <property type="entry name" value="BchE-like"/>
</dbReference>
<dbReference type="AlphaFoldDB" id="A0A7D3XEX9"/>
<evidence type="ECO:0000313" key="9">
    <source>
        <dbReference type="Proteomes" id="UP000500961"/>
    </source>
</evidence>
<gene>
    <name evidence="8" type="ORF">FHG85_08650</name>
</gene>
<evidence type="ECO:0000256" key="2">
    <source>
        <dbReference type="ARBA" id="ARBA00022691"/>
    </source>
</evidence>
<keyword evidence="9" id="KW-1185">Reference proteome</keyword>
<dbReference type="Gene3D" id="3.40.50.280">
    <property type="entry name" value="Cobalamin-binding domain"/>
    <property type="match status" value="1"/>
</dbReference>
<keyword evidence="3" id="KW-0479">Metal-binding</keyword>
<protein>
    <submittedName>
        <fullName evidence="8">B12-binding domain-containing radical SAM protein</fullName>
    </submittedName>
</protein>
<dbReference type="PANTHER" id="PTHR43409">
    <property type="entry name" value="ANAEROBIC MAGNESIUM-PROTOPORPHYRIN IX MONOMETHYL ESTER CYCLASE-RELATED"/>
    <property type="match status" value="1"/>
</dbReference>
<dbReference type="PROSITE" id="PS51332">
    <property type="entry name" value="B12_BINDING"/>
    <property type="match status" value="1"/>
</dbReference>
<evidence type="ECO:0000259" key="7">
    <source>
        <dbReference type="PROSITE" id="PS51918"/>
    </source>
</evidence>
<dbReference type="Pfam" id="PF04055">
    <property type="entry name" value="Radical_SAM"/>
    <property type="match status" value="1"/>
</dbReference>
<proteinExistence type="predicted"/>
<dbReference type="PROSITE" id="PS51918">
    <property type="entry name" value="RADICAL_SAM"/>
    <property type="match status" value="1"/>
</dbReference>
<evidence type="ECO:0000256" key="4">
    <source>
        <dbReference type="ARBA" id="ARBA00023004"/>
    </source>
</evidence>
<dbReference type="InterPro" id="IPR007197">
    <property type="entry name" value="rSAM"/>
</dbReference>
<dbReference type="GO" id="GO:0003824">
    <property type="term" value="F:catalytic activity"/>
    <property type="evidence" value="ECO:0007669"/>
    <property type="project" value="InterPro"/>
</dbReference>
<dbReference type="Proteomes" id="UP000500961">
    <property type="component" value="Chromosome"/>
</dbReference>
<dbReference type="InterPro" id="IPR023404">
    <property type="entry name" value="rSAM_horseshoe"/>
</dbReference>
<feature type="domain" description="Radical SAM core" evidence="7">
    <location>
        <begin position="167"/>
        <end position="399"/>
    </location>
</feature>
<sequence length="547" mass="64328">MRVLLTTLNSKYIHQNLAIGLLYHLNRGFKGLDIKEFTTKMPVDEVADYCSSFDLIAFSCYIWNIEKTLEVAKQIKHNNPSCKILLGGPEVSYEYYDVIERPYVDFIIVDEGEIPFSIFLEKYPELISIPGLVWKKDGKVISNKLPEPFDLNSLKAINPYLHIPKDELKNKVCYVEASRGCPNRCSFCLAGLQNRLRYMPMDYIHSSLQYLMENGRTIKFLDRTFNANQKFAISVFQFILDNRKPSNVFQFEIKADIAQNELIEFVCNKVPKGIFRFEIGIQTLNDRANDAVHRRQNFENIKSFVRRVSERVEVHLDLIVGLPYDYYDDIKYTFEEVFKLFAPELQLGFLKFLKGTPIRKDYKQHGYRFQQHPPYQVLESKYLSANEIKQIEHVEHALDLFWNKKRATNTLRYVAREYSIFEFLKGLGEVWLKTSSHKNVGLVGLYNTLYHFSKSNYPDDDLLIELITLDYYLSHKIKPASRFIPEIEKQQRLTLYNKLGLNHHKYRYSFHPVHFDVKHLLQNKDVRIKSDILVVEFNGIDYPKVVV</sequence>
<dbReference type="InterPro" id="IPR025288">
    <property type="entry name" value="DUF4080"/>
</dbReference>
<dbReference type="InterPro" id="IPR006158">
    <property type="entry name" value="Cobalamin-bd"/>
</dbReference>
<dbReference type="GO" id="GO:0051536">
    <property type="term" value="F:iron-sulfur cluster binding"/>
    <property type="evidence" value="ECO:0007669"/>
    <property type="project" value="UniProtKB-KW"/>
</dbReference>
<keyword evidence="4" id="KW-0408">Iron</keyword>
<evidence type="ECO:0000256" key="3">
    <source>
        <dbReference type="ARBA" id="ARBA00022723"/>
    </source>
</evidence>
<dbReference type="InterPro" id="IPR058240">
    <property type="entry name" value="rSAM_sf"/>
</dbReference>
<dbReference type="SFLD" id="SFLDG01082">
    <property type="entry name" value="B12-binding_domain_containing"/>
    <property type="match status" value="1"/>
</dbReference>
<dbReference type="GO" id="GO:0005829">
    <property type="term" value="C:cytosol"/>
    <property type="evidence" value="ECO:0007669"/>
    <property type="project" value="TreeGrafter"/>
</dbReference>
<dbReference type="PANTHER" id="PTHR43409:SF16">
    <property type="entry name" value="SLR0320 PROTEIN"/>
    <property type="match status" value="1"/>
</dbReference>
<name>A0A7D3XEX9_9BACT</name>
<keyword evidence="5" id="KW-0411">Iron-sulfur</keyword>
<dbReference type="SMART" id="SM00729">
    <property type="entry name" value="Elp3"/>
    <property type="match status" value="1"/>
</dbReference>
<feature type="domain" description="B12-binding" evidence="6">
    <location>
        <begin position="1"/>
        <end position="130"/>
    </location>
</feature>
<dbReference type="GO" id="GO:0046872">
    <property type="term" value="F:metal ion binding"/>
    <property type="evidence" value="ECO:0007669"/>
    <property type="project" value="UniProtKB-KW"/>
</dbReference>
<reference evidence="8 9" key="1">
    <citation type="submission" date="2019-07" db="EMBL/GenBank/DDBJ databases">
        <title>Thalassofilum flectens gen. nov., sp. nov., a novel moderate thermophilic anaerobe from a shallow sea hot spring in Kunashir Island (Russia), representing a new family in the order Bacteroidales, and proposal of Thalassofilacea fam. nov.</title>
        <authorList>
            <person name="Kochetkova T.V."/>
            <person name="Podosokorskaya O.A."/>
            <person name="Novikov A."/>
            <person name="Elcheninov A.G."/>
            <person name="Toshchakov S.V."/>
            <person name="Kublanov I.V."/>
        </authorList>
    </citation>
    <scope>NUCLEOTIDE SEQUENCE [LARGE SCALE GENOMIC DNA]</scope>
    <source>
        <strain evidence="8 9">38-H</strain>
    </source>
</reference>
<accession>A0A7D3XEX9</accession>
<evidence type="ECO:0000259" key="6">
    <source>
        <dbReference type="PROSITE" id="PS51332"/>
    </source>
</evidence>
<dbReference type="Gene3D" id="3.80.30.20">
    <property type="entry name" value="tm_1862 like domain"/>
    <property type="match status" value="1"/>
</dbReference>
<dbReference type="CDD" id="cd02068">
    <property type="entry name" value="radical_SAM_B12_BD"/>
    <property type="match status" value="1"/>
</dbReference>
<dbReference type="Pfam" id="PF02310">
    <property type="entry name" value="B12-binding"/>
    <property type="match status" value="1"/>
</dbReference>
<dbReference type="GO" id="GO:0031419">
    <property type="term" value="F:cobalamin binding"/>
    <property type="evidence" value="ECO:0007669"/>
    <property type="project" value="InterPro"/>
</dbReference>
<dbReference type="SFLD" id="SFLDS00029">
    <property type="entry name" value="Radical_SAM"/>
    <property type="match status" value="1"/>
</dbReference>
<dbReference type="RefSeq" id="WP_173074937.1">
    <property type="nucleotide sequence ID" value="NZ_CP041345.1"/>
</dbReference>